<comment type="caution">
    <text evidence="2">The sequence shown here is derived from an EMBL/GenBank/DDBJ whole genome shotgun (WGS) entry which is preliminary data.</text>
</comment>
<gene>
    <name evidence="2" type="ORF">GNZ18_01240</name>
</gene>
<feature type="chain" id="PRO_5029766737" evidence="1">
    <location>
        <begin position="31"/>
        <end position="100"/>
    </location>
</feature>
<proteinExistence type="predicted"/>
<name>A0A7K1KSV6_9ACTN</name>
<sequence>MRSHAFRRLGPTAAVALASLAVLSSQPAFADAARPDPQLPRCSILTNVPQGFRKIADTYFTCELCFRDGDYGLAHGSWTDYRCKLYWAGLDVFAALYVYP</sequence>
<dbReference type="RefSeq" id="WP_156214203.1">
    <property type="nucleotide sequence ID" value="NZ_WOFH01000001.1"/>
</dbReference>
<evidence type="ECO:0000256" key="1">
    <source>
        <dbReference type="SAM" id="SignalP"/>
    </source>
</evidence>
<evidence type="ECO:0000313" key="2">
    <source>
        <dbReference type="EMBL" id="MUN35233.1"/>
    </source>
</evidence>
<reference evidence="2 3" key="1">
    <citation type="submission" date="2019-11" db="EMBL/GenBank/DDBJ databases">
        <authorList>
            <person name="Cao P."/>
        </authorList>
    </citation>
    <scope>NUCLEOTIDE SEQUENCE [LARGE SCALE GENOMIC DNA]</scope>
    <source>
        <strain evidence="2 3">NEAU-AAG5</strain>
    </source>
</reference>
<evidence type="ECO:0000313" key="3">
    <source>
        <dbReference type="Proteomes" id="UP000432015"/>
    </source>
</evidence>
<dbReference type="AlphaFoldDB" id="A0A7K1KSV6"/>
<protein>
    <submittedName>
        <fullName evidence="2">Uncharacterized protein</fullName>
    </submittedName>
</protein>
<feature type="signal peptide" evidence="1">
    <location>
        <begin position="1"/>
        <end position="30"/>
    </location>
</feature>
<accession>A0A7K1KSV6</accession>
<dbReference type="Proteomes" id="UP000432015">
    <property type="component" value="Unassembled WGS sequence"/>
</dbReference>
<organism evidence="2 3">
    <name type="scientific">Actinomadura litoris</name>
    <dbReference type="NCBI Taxonomy" id="2678616"/>
    <lineage>
        <taxon>Bacteria</taxon>
        <taxon>Bacillati</taxon>
        <taxon>Actinomycetota</taxon>
        <taxon>Actinomycetes</taxon>
        <taxon>Streptosporangiales</taxon>
        <taxon>Thermomonosporaceae</taxon>
        <taxon>Actinomadura</taxon>
    </lineage>
</organism>
<dbReference type="EMBL" id="WOFH01000001">
    <property type="protein sequence ID" value="MUN35233.1"/>
    <property type="molecule type" value="Genomic_DNA"/>
</dbReference>
<keyword evidence="1" id="KW-0732">Signal</keyword>
<keyword evidence="3" id="KW-1185">Reference proteome</keyword>